<dbReference type="EMBL" id="JAOQJL010000037">
    <property type="protein sequence ID" value="MCU6766697.1"/>
    <property type="molecule type" value="Genomic_DNA"/>
</dbReference>
<reference evidence="1 2" key="1">
    <citation type="journal article" date="2021" name="ISME Commun">
        <title>Automated analysis of genomic sequences facilitates high-throughput and comprehensive description of bacteria.</title>
        <authorList>
            <person name="Hitch T.C.A."/>
        </authorList>
    </citation>
    <scope>NUCLEOTIDE SEQUENCE [LARGE SCALE GENOMIC DNA]</scope>
    <source>
        <strain evidence="1 2">Sanger_23</strain>
    </source>
</reference>
<protein>
    <submittedName>
        <fullName evidence="1">Aldose 1-epimerase family protein</fullName>
    </submittedName>
</protein>
<organism evidence="1 2">
    <name type="scientific">Blautia ammoniilytica</name>
    <dbReference type="NCBI Taxonomy" id="2981782"/>
    <lineage>
        <taxon>Bacteria</taxon>
        <taxon>Bacillati</taxon>
        <taxon>Bacillota</taxon>
        <taxon>Clostridia</taxon>
        <taxon>Lachnospirales</taxon>
        <taxon>Lachnospiraceae</taxon>
        <taxon>Blautia</taxon>
    </lineage>
</organism>
<accession>A0ABT2TYN9</accession>
<dbReference type="Gene3D" id="2.70.98.10">
    <property type="match status" value="1"/>
</dbReference>
<dbReference type="Proteomes" id="UP001652409">
    <property type="component" value="Unassembled WGS sequence"/>
</dbReference>
<gene>
    <name evidence="1" type="ORF">OCV61_15015</name>
</gene>
<comment type="caution">
    <text evidence="1">The sequence shown here is derived from an EMBL/GenBank/DDBJ whole genome shotgun (WGS) entry which is preliminary data.</text>
</comment>
<evidence type="ECO:0000313" key="2">
    <source>
        <dbReference type="Proteomes" id="UP001652409"/>
    </source>
</evidence>
<name>A0ABT2TYN9_9FIRM</name>
<dbReference type="RefSeq" id="WP_158422505.1">
    <property type="nucleotide sequence ID" value="NZ_JAOQJL010000037.1"/>
</dbReference>
<dbReference type="CDD" id="cd09023">
    <property type="entry name" value="Aldose_epim_Ec_c4013"/>
    <property type="match status" value="1"/>
</dbReference>
<sequence>MELYGKKLTKEEFMKYVGDPSQVADARPCVLSEGKADGVRAIEVKTGGGLHFTVLPTRGMDIAWAEYNGKALSFISKTGVTHPAYFEKDGLSFLRGFFCGLVTTCGLTYFGAPCEDDGQSLGLHGRISNTPADGVCIEKYWDGDEYILKIRGQVRESSVFGENIVLIREIETKLGGKSLKITDKIQNQGFNQQPFMLLYHCNFGYPIVSENTILIEPKGTVVTARDSEGVVEKCFEFQKPTHDYAEQVFYHKLPGKETKAVLYNPDVNLGAYVAFSTEQFSHFGEWKMMGEGDYVVGLEPSNAIPEGRDVVRRRGELEYIQPGEEKLFELEIGVVEKAPEQL</sequence>
<dbReference type="Pfam" id="PF14486">
    <property type="entry name" value="DUF4432"/>
    <property type="match status" value="1"/>
</dbReference>
<dbReference type="InterPro" id="IPR014718">
    <property type="entry name" value="GH-type_carb-bd"/>
</dbReference>
<evidence type="ECO:0000313" key="1">
    <source>
        <dbReference type="EMBL" id="MCU6766697.1"/>
    </source>
</evidence>
<dbReference type="InterPro" id="IPR027839">
    <property type="entry name" value="DUF4432"/>
</dbReference>
<keyword evidence="2" id="KW-1185">Reference proteome</keyword>
<proteinExistence type="predicted"/>